<dbReference type="Pfam" id="PF12833">
    <property type="entry name" value="HTH_18"/>
    <property type="match status" value="1"/>
</dbReference>
<proteinExistence type="predicted"/>
<keyword evidence="3" id="KW-1185">Reference proteome</keyword>
<dbReference type="PANTHER" id="PTHR47893">
    <property type="entry name" value="REGULATORY PROTEIN PCHR"/>
    <property type="match status" value="1"/>
</dbReference>
<evidence type="ECO:0000259" key="1">
    <source>
        <dbReference type="PROSITE" id="PS01124"/>
    </source>
</evidence>
<name>A0ABV8W6B1_9FLAO</name>
<dbReference type="SMART" id="SM00342">
    <property type="entry name" value="HTH_ARAC"/>
    <property type="match status" value="1"/>
</dbReference>
<sequence>MKKISHYYSLTPEWMPQLAKQSGGKMIGDKIITFPKKIGNGHCYFSEVTPNISVVFMDVFLNNPLKIHRQKSDHELYIFHFDLSEHINLIKINNHDYEIGSYDKLDLAIIDNQIESSYKPALKERTFALRILVDKKMLADFISKYPEIEYKGSLNDRVGKEMFYHYGNIDSNSILLLQSLKTKSIHDLSFESFLKGITLKLLGNFFSKFYDIDKKKNNLTQAESDAINKTKKYMLSNLYSPFPSVIFLASMAGMSESKYKMAFKENTDTTPNNFFIQEKMNLAKELLKSGEYHSLTEVMYELSYSKLSYFSSKYFELFKHKPMDDFIKKSILKNQH</sequence>
<dbReference type="InterPro" id="IPR018060">
    <property type="entry name" value="HTH_AraC"/>
</dbReference>
<accession>A0ABV8W6B1</accession>
<dbReference type="Proteomes" id="UP001595719">
    <property type="component" value="Unassembled WGS sequence"/>
</dbReference>
<comment type="caution">
    <text evidence="2">The sequence shown here is derived from an EMBL/GenBank/DDBJ whole genome shotgun (WGS) entry which is preliminary data.</text>
</comment>
<dbReference type="PANTHER" id="PTHR47893:SF1">
    <property type="entry name" value="REGULATORY PROTEIN PCHR"/>
    <property type="match status" value="1"/>
</dbReference>
<dbReference type="Gene3D" id="1.10.10.60">
    <property type="entry name" value="Homeodomain-like"/>
    <property type="match status" value="1"/>
</dbReference>
<dbReference type="RefSeq" id="WP_179005554.1">
    <property type="nucleotide sequence ID" value="NZ_JBHSCO010000002.1"/>
</dbReference>
<gene>
    <name evidence="2" type="ORF">ACFOY0_07285</name>
</gene>
<organism evidence="2 3">
    <name type="scientific">Flavobacterium quisquiliarum</name>
    <dbReference type="NCBI Taxonomy" id="1834436"/>
    <lineage>
        <taxon>Bacteria</taxon>
        <taxon>Pseudomonadati</taxon>
        <taxon>Bacteroidota</taxon>
        <taxon>Flavobacteriia</taxon>
        <taxon>Flavobacteriales</taxon>
        <taxon>Flavobacteriaceae</taxon>
        <taxon>Flavobacterium</taxon>
    </lineage>
</organism>
<evidence type="ECO:0000313" key="3">
    <source>
        <dbReference type="Proteomes" id="UP001595719"/>
    </source>
</evidence>
<protein>
    <submittedName>
        <fullName evidence="2">Helix-turn-helix domain-containing protein</fullName>
    </submittedName>
</protein>
<dbReference type="InterPro" id="IPR053142">
    <property type="entry name" value="PchR_regulatory_protein"/>
</dbReference>
<feature type="domain" description="HTH araC/xylS-type" evidence="1">
    <location>
        <begin position="228"/>
        <end position="328"/>
    </location>
</feature>
<reference evidence="3" key="1">
    <citation type="journal article" date="2019" name="Int. J. Syst. Evol. Microbiol.">
        <title>The Global Catalogue of Microorganisms (GCM) 10K type strain sequencing project: providing services to taxonomists for standard genome sequencing and annotation.</title>
        <authorList>
            <consortium name="The Broad Institute Genomics Platform"/>
            <consortium name="The Broad Institute Genome Sequencing Center for Infectious Disease"/>
            <person name="Wu L."/>
            <person name="Ma J."/>
        </authorList>
    </citation>
    <scope>NUCLEOTIDE SEQUENCE [LARGE SCALE GENOMIC DNA]</scope>
    <source>
        <strain evidence="3">CGMCC 1.15345</strain>
    </source>
</reference>
<evidence type="ECO:0000313" key="2">
    <source>
        <dbReference type="EMBL" id="MFC4390791.1"/>
    </source>
</evidence>
<dbReference type="PROSITE" id="PS01124">
    <property type="entry name" value="HTH_ARAC_FAMILY_2"/>
    <property type="match status" value="1"/>
</dbReference>
<dbReference type="EMBL" id="JBHSCO010000002">
    <property type="protein sequence ID" value="MFC4390791.1"/>
    <property type="molecule type" value="Genomic_DNA"/>
</dbReference>